<dbReference type="InterPro" id="IPR013098">
    <property type="entry name" value="Ig_I-set"/>
</dbReference>
<reference evidence="4" key="2">
    <citation type="submission" date="2025-08" db="UniProtKB">
        <authorList>
            <consortium name="Ensembl"/>
        </authorList>
    </citation>
    <scope>IDENTIFICATION</scope>
</reference>
<dbReference type="GO" id="GO:0030424">
    <property type="term" value="C:axon"/>
    <property type="evidence" value="ECO:0007669"/>
    <property type="project" value="TreeGrafter"/>
</dbReference>
<dbReference type="Gene3D" id="2.60.40.10">
    <property type="entry name" value="Immunoglobulins"/>
    <property type="match status" value="2"/>
</dbReference>
<dbReference type="AlphaFoldDB" id="A0A452HGK6"/>
<dbReference type="PROSITE" id="PS50835">
    <property type="entry name" value="IG_LIKE"/>
    <property type="match status" value="2"/>
</dbReference>
<dbReference type="GO" id="GO:0007156">
    <property type="term" value="P:homophilic cell adhesion via plasma membrane adhesion molecules"/>
    <property type="evidence" value="ECO:0007669"/>
    <property type="project" value="TreeGrafter"/>
</dbReference>
<keyword evidence="1" id="KW-0732">Signal</keyword>
<dbReference type="CDD" id="cd00096">
    <property type="entry name" value="Ig"/>
    <property type="match status" value="1"/>
</dbReference>
<dbReference type="GO" id="GO:0008046">
    <property type="term" value="F:axon guidance receptor activity"/>
    <property type="evidence" value="ECO:0007669"/>
    <property type="project" value="TreeGrafter"/>
</dbReference>
<dbReference type="SUPFAM" id="SSF48726">
    <property type="entry name" value="Immunoglobulin"/>
    <property type="match status" value="2"/>
</dbReference>
<evidence type="ECO:0000256" key="2">
    <source>
        <dbReference type="ARBA" id="ARBA00023157"/>
    </source>
</evidence>
<reference evidence="5" key="1">
    <citation type="journal article" date="2017" name="PLoS ONE">
        <title>The Agassiz's desert tortoise genome provides a resource for the conservation of a threatened species.</title>
        <authorList>
            <person name="Tollis M."/>
            <person name="DeNardo D.F."/>
            <person name="Cornelius J.A."/>
            <person name="Dolby G.A."/>
            <person name="Edwards T."/>
            <person name="Henen B.T."/>
            <person name="Karl A.E."/>
            <person name="Murphy R.W."/>
            <person name="Kusumi K."/>
        </authorList>
    </citation>
    <scope>NUCLEOTIDE SEQUENCE [LARGE SCALE GENOMIC DNA]</scope>
</reference>
<dbReference type="SMART" id="SM00409">
    <property type="entry name" value="IG"/>
    <property type="match status" value="2"/>
</dbReference>
<feature type="domain" description="Ig-like" evidence="3">
    <location>
        <begin position="1"/>
        <end position="79"/>
    </location>
</feature>
<feature type="domain" description="Ig-like" evidence="3">
    <location>
        <begin position="108"/>
        <end position="196"/>
    </location>
</feature>
<reference evidence="4" key="3">
    <citation type="submission" date="2025-09" db="UniProtKB">
        <authorList>
            <consortium name="Ensembl"/>
        </authorList>
    </citation>
    <scope>IDENTIFICATION</scope>
</reference>
<dbReference type="FunFam" id="2.60.40.10:FF:000022">
    <property type="entry name" value="Cardiac titin"/>
    <property type="match status" value="2"/>
</dbReference>
<evidence type="ECO:0000313" key="5">
    <source>
        <dbReference type="Proteomes" id="UP000291020"/>
    </source>
</evidence>
<evidence type="ECO:0000256" key="1">
    <source>
        <dbReference type="ARBA" id="ARBA00022729"/>
    </source>
</evidence>
<evidence type="ECO:0000313" key="4">
    <source>
        <dbReference type="Ensembl" id="ENSGAGP00000013993.1"/>
    </source>
</evidence>
<sequence>MLKGTDVSLECEISGTPPFEVMWYKDKRQIRSSKKYKVTSKNYHASIHILNVDASDIGEYQCKAQNEVGSEFICTESVSGPLFFGKCSCLLNRCGFVTFSYTDRIIPPSFTRKLKETNGVLGSSALLECKVSGSPPISIAWFQDGKKIISGVKHQTTFSDNLCVLQLNSLTSSDTGSYSCKATNVAGSDECRAVLNVQGQYLTANQLFAVNPLLYNSLFHLVFQAVMSESVNFLYCICKRVNCSLNSSWHYTCFM</sequence>
<keyword evidence="5" id="KW-1185">Reference proteome</keyword>
<dbReference type="InterPro" id="IPR013783">
    <property type="entry name" value="Ig-like_fold"/>
</dbReference>
<dbReference type="SMART" id="SM00408">
    <property type="entry name" value="IGc2"/>
    <property type="match status" value="2"/>
</dbReference>
<dbReference type="InterPro" id="IPR003598">
    <property type="entry name" value="Ig_sub2"/>
</dbReference>
<dbReference type="GO" id="GO:0005886">
    <property type="term" value="C:plasma membrane"/>
    <property type="evidence" value="ECO:0007669"/>
    <property type="project" value="TreeGrafter"/>
</dbReference>
<organism evidence="4 5">
    <name type="scientific">Gopherus agassizii</name>
    <name type="common">Agassiz's desert tortoise</name>
    <dbReference type="NCBI Taxonomy" id="38772"/>
    <lineage>
        <taxon>Eukaryota</taxon>
        <taxon>Metazoa</taxon>
        <taxon>Chordata</taxon>
        <taxon>Craniata</taxon>
        <taxon>Vertebrata</taxon>
        <taxon>Euteleostomi</taxon>
        <taxon>Archelosauria</taxon>
        <taxon>Testudinata</taxon>
        <taxon>Testudines</taxon>
        <taxon>Cryptodira</taxon>
        <taxon>Durocryptodira</taxon>
        <taxon>Testudinoidea</taxon>
        <taxon>Testudinidae</taxon>
        <taxon>Gopherus</taxon>
    </lineage>
</organism>
<dbReference type="PANTHER" id="PTHR45080">
    <property type="entry name" value="CONTACTIN 5"/>
    <property type="match status" value="1"/>
</dbReference>
<protein>
    <recommendedName>
        <fullName evidence="3">Ig-like domain-containing protein</fullName>
    </recommendedName>
</protein>
<name>A0A452HGK6_9SAUR</name>
<dbReference type="Proteomes" id="UP000291020">
    <property type="component" value="Unassembled WGS sequence"/>
</dbReference>
<dbReference type="InterPro" id="IPR036179">
    <property type="entry name" value="Ig-like_dom_sf"/>
</dbReference>
<accession>A0A452HGK6</accession>
<dbReference type="Pfam" id="PF07679">
    <property type="entry name" value="I-set"/>
    <property type="match status" value="2"/>
</dbReference>
<dbReference type="InterPro" id="IPR050958">
    <property type="entry name" value="Cell_Adh-Cytoskel_Orgn"/>
</dbReference>
<dbReference type="InterPro" id="IPR007110">
    <property type="entry name" value="Ig-like_dom"/>
</dbReference>
<dbReference type="PANTHER" id="PTHR45080:SF8">
    <property type="entry name" value="IG-LIKE DOMAIN-CONTAINING PROTEIN"/>
    <property type="match status" value="1"/>
</dbReference>
<dbReference type="Ensembl" id="ENSGAGT00000016014.1">
    <property type="protein sequence ID" value="ENSGAGP00000013993.1"/>
    <property type="gene ID" value="ENSGAGG00000010654.1"/>
</dbReference>
<dbReference type="GO" id="GO:0043025">
    <property type="term" value="C:neuronal cell body"/>
    <property type="evidence" value="ECO:0007669"/>
    <property type="project" value="TreeGrafter"/>
</dbReference>
<keyword evidence="2" id="KW-1015">Disulfide bond</keyword>
<evidence type="ECO:0000259" key="3">
    <source>
        <dbReference type="PROSITE" id="PS50835"/>
    </source>
</evidence>
<dbReference type="STRING" id="38772.ENSGAGP00000013993"/>
<proteinExistence type="predicted"/>
<dbReference type="GO" id="GO:0050808">
    <property type="term" value="P:synapse organization"/>
    <property type="evidence" value="ECO:0007669"/>
    <property type="project" value="TreeGrafter"/>
</dbReference>
<dbReference type="InterPro" id="IPR003599">
    <property type="entry name" value="Ig_sub"/>
</dbReference>